<dbReference type="AlphaFoldDB" id="A0A7W9WZB5"/>
<organism evidence="2 3">
    <name type="scientific">Massilia aurea</name>
    <dbReference type="NCBI Taxonomy" id="373040"/>
    <lineage>
        <taxon>Bacteria</taxon>
        <taxon>Pseudomonadati</taxon>
        <taxon>Pseudomonadota</taxon>
        <taxon>Betaproteobacteria</taxon>
        <taxon>Burkholderiales</taxon>
        <taxon>Oxalobacteraceae</taxon>
        <taxon>Telluria group</taxon>
        <taxon>Massilia</taxon>
    </lineage>
</organism>
<name>A0A7W9WZB5_9BURK</name>
<feature type="chain" id="PRO_5031256053" evidence="1">
    <location>
        <begin position="34"/>
        <end position="192"/>
    </location>
</feature>
<accession>A0A7W9WZB5</accession>
<proteinExistence type="predicted"/>
<evidence type="ECO:0000256" key="1">
    <source>
        <dbReference type="SAM" id="SignalP"/>
    </source>
</evidence>
<dbReference type="EMBL" id="JACHBX010000001">
    <property type="protein sequence ID" value="MBB6133605.1"/>
    <property type="molecule type" value="Genomic_DNA"/>
</dbReference>
<comment type="caution">
    <text evidence="2">The sequence shown here is derived from an EMBL/GenBank/DDBJ whole genome shotgun (WGS) entry which is preliminary data.</text>
</comment>
<dbReference type="PROSITE" id="PS51257">
    <property type="entry name" value="PROKAR_LIPOPROTEIN"/>
    <property type="match status" value="1"/>
</dbReference>
<gene>
    <name evidence="2" type="ORF">HD842_001716</name>
</gene>
<protein>
    <submittedName>
        <fullName evidence="2">Uncharacterized protein</fullName>
    </submittedName>
</protein>
<keyword evidence="3" id="KW-1185">Reference proteome</keyword>
<feature type="signal peptide" evidence="1">
    <location>
        <begin position="1"/>
        <end position="33"/>
    </location>
</feature>
<keyword evidence="1" id="KW-0732">Signal</keyword>
<sequence length="192" mass="20952">MTRFNSSAVVHRTGAALVFALACNLMASAPGQACSVPPVEQVVTPEQQIAMATDVSVARVVEAIPSPLRSGSGRQSVDYTFEVQQRILGLPEQRFTISGARGMTRPPPSSGDHSDAAFWERGGGRLYNDADCVLRPDFIVGESYLIFRGKPATWRSFEHIATVRGRPDPNDRWLSYVMEKLSDVQSGSSLRP</sequence>
<dbReference type="RefSeq" id="WP_183553135.1">
    <property type="nucleotide sequence ID" value="NZ_JACHBX010000001.1"/>
</dbReference>
<reference evidence="2 3" key="1">
    <citation type="submission" date="2020-08" db="EMBL/GenBank/DDBJ databases">
        <title>The Agave Microbiome: Exploring the role of microbial communities in plant adaptations to desert environments.</title>
        <authorList>
            <person name="Partida-Martinez L.P."/>
        </authorList>
    </citation>
    <scope>NUCLEOTIDE SEQUENCE [LARGE SCALE GENOMIC DNA]</scope>
    <source>
        <strain evidence="2 3">AT3.2</strain>
    </source>
</reference>
<dbReference type="Proteomes" id="UP000540787">
    <property type="component" value="Unassembled WGS sequence"/>
</dbReference>
<evidence type="ECO:0000313" key="3">
    <source>
        <dbReference type="Proteomes" id="UP000540787"/>
    </source>
</evidence>
<evidence type="ECO:0000313" key="2">
    <source>
        <dbReference type="EMBL" id="MBB6133605.1"/>
    </source>
</evidence>